<gene>
    <name evidence="2" type="ORF">NA66_1008177</name>
</gene>
<accession>A0A318IKT9</accession>
<dbReference type="AlphaFoldDB" id="A0A318IKT9"/>
<comment type="caution">
    <text evidence="2">The sequence shown here is derived from an EMBL/GenBank/DDBJ whole genome shotgun (WGS) entry which is preliminary data.</text>
</comment>
<organism evidence="2 3">
    <name type="scientific">Burkholderia pyrrocinia</name>
    <name type="common">Pseudomonas pyrrocinia</name>
    <dbReference type="NCBI Taxonomy" id="60550"/>
    <lineage>
        <taxon>Bacteria</taxon>
        <taxon>Pseudomonadati</taxon>
        <taxon>Pseudomonadota</taxon>
        <taxon>Betaproteobacteria</taxon>
        <taxon>Burkholderiales</taxon>
        <taxon>Burkholderiaceae</taxon>
        <taxon>Burkholderia</taxon>
        <taxon>Burkholderia cepacia complex</taxon>
    </lineage>
</organism>
<protein>
    <submittedName>
        <fullName evidence="2">Uncharacterized protein</fullName>
    </submittedName>
</protein>
<evidence type="ECO:0000313" key="2">
    <source>
        <dbReference type="EMBL" id="PXX34866.1"/>
    </source>
</evidence>
<feature type="region of interest" description="Disordered" evidence="1">
    <location>
        <begin position="1"/>
        <end position="23"/>
    </location>
</feature>
<reference evidence="2 3" key="1">
    <citation type="submission" date="2018-05" db="EMBL/GenBank/DDBJ databases">
        <title>Comparative genomics of bacterial root endophytes of switchgrass collected from native prairies over two seasons.</title>
        <authorList>
            <person name="Tang Y."/>
        </authorList>
    </citation>
    <scope>NUCLEOTIDE SEQUENCE [LARGE SCALE GENOMIC DNA]</scope>
    <source>
        <strain evidence="2 3">NFIX32</strain>
    </source>
</reference>
<sequence length="61" mass="6293">MLIRHSRVATRGGVRPPAQSGCEGKPAMQTLMREPAAGAVARIDACAGYDADSVIDTPVAV</sequence>
<dbReference type="EMBL" id="QJJY01000008">
    <property type="protein sequence ID" value="PXX34866.1"/>
    <property type="molecule type" value="Genomic_DNA"/>
</dbReference>
<name>A0A318IKT9_BURPY</name>
<dbReference type="Proteomes" id="UP000247755">
    <property type="component" value="Unassembled WGS sequence"/>
</dbReference>
<proteinExistence type="predicted"/>
<evidence type="ECO:0000313" key="3">
    <source>
        <dbReference type="Proteomes" id="UP000247755"/>
    </source>
</evidence>
<evidence type="ECO:0000256" key="1">
    <source>
        <dbReference type="SAM" id="MobiDB-lite"/>
    </source>
</evidence>